<name>A0A9P3LXU6_9FUNG</name>
<gene>
    <name evidence="2" type="ORF">EMPS_06825</name>
</gene>
<proteinExistence type="predicted"/>
<protein>
    <submittedName>
        <fullName evidence="2">Uncharacterized protein</fullName>
    </submittedName>
</protein>
<dbReference type="EMBL" id="BQFW01000009">
    <property type="protein sequence ID" value="GJJ74467.1"/>
    <property type="molecule type" value="Genomic_DNA"/>
</dbReference>
<dbReference type="Proteomes" id="UP000827284">
    <property type="component" value="Unassembled WGS sequence"/>
</dbReference>
<sequence>MAFLLRARPQQWHQLARRTIPRIAVPVWTHHFHHAAVSRYSTEKEESPSSSSSSSFNDATKITDTLASSEPASANMETEEEFVPATEGEIQSLAYDFPWLYNNANHTSRIPHYPYAKAPQVWALLGFIPQSIQYAICKSACERMLRNNTSPEYFPDQFLQGASLAIHQLFPLLATNVNREGLANMMTKELYDVYESELEKQEKVKSDVSIKLAAVHDGVVKDVWVLLGPKLKSGTSRGFIRWRWQSLTVALRAATDQMSSRDQVAQMMMEGVQFKVDVEFDASIDYTIRSEQLNQDVVSDFSRRPLLVRFETPFFEPAEKMVQSRSMSRPDEAPIDWNWRISDIDYLLEQDFIERRKREDIQDEEHARREMEL</sequence>
<reference evidence="2" key="2">
    <citation type="journal article" date="2022" name="Microbiol. Resour. Announc.">
        <title>Whole-Genome Sequence of Entomortierella parvispora E1425, a Mucoromycotan Fungus Associated with Burkholderiaceae-Related Endosymbiotic Bacteria.</title>
        <authorList>
            <person name="Herlambang A."/>
            <person name="Guo Y."/>
            <person name="Takashima Y."/>
            <person name="Narisawa K."/>
            <person name="Ohta H."/>
            <person name="Nishizawa T."/>
        </authorList>
    </citation>
    <scope>NUCLEOTIDE SEQUENCE</scope>
    <source>
        <strain evidence="2">E1425</strain>
    </source>
</reference>
<accession>A0A9P3LXU6</accession>
<reference evidence="2" key="1">
    <citation type="submission" date="2021-11" db="EMBL/GenBank/DDBJ databases">
        <authorList>
            <person name="Herlambang A."/>
            <person name="Guo Y."/>
            <person name="Takashima Y."/>
            <person name="Nishizawa T."/>
        </authorList>
    </citation>
    <scope>NUCLEOTIDE SEQUENCE</scope>
    <source>
        <strain evidence="2">E1425</strain>
    </source>
</reference>
<dbReference type="AlphaFoldDB" id="A0A9P3LXU6"/>
<evidence type="ECO:0000256" key="1">
    <source>
        <dbReference type="SAM" id="MobiDB-lite"/>
    </source>
</evidence>
<evidence type="ECO:0000313" key="3">
    <source>
        <dbReference type="Proteomes" id="UP000827284"/>
    </source>
</evidence>
<feature type="region of interest" description="Disordered" evidence="1">
    <location>
        <begin position="39"/>
        <end position="59"/>
    </location>
</feature>
<organism evidence="2 3">
    <name type="scientific">Entomortierella parvispora</name>
    <dbReference type="NCBI Taxonomy" id="205924"/>
    <lineage>
        <taxon>Eukaryota</taxon>
        <taxon>Fungi</taxon>
        <taxon>Fungi incertae sedis</taxon>
        <taxon>Mucoromycota</taxon>
        <taxon>Mortierellomycotina</taxon>
        <taxon>Mortierellomycetes</taxon>
        <taxon>Mortierellales</taxon>
        <taxon>Mortierellaceae</taxon>
        <taxon>Entomortierella</taxon>
    </lineage>
</organism>
<dbReference type="OrthoDB" id="2117820at2759"/>
<evidence type="ECO:0000313" key="2">
    <source>
        <dbReference type="EMBL" id="GJJ74467.1"/>
    </source>
</evidence>
<keyword evidence="3" id="KW-1185">Reference proteome</keyword>
<comment type="caution">
    <text evidence="2">The sequence shown here is derived from an EMBL/GenBank/DDBJ whole genome shotgun (WGS) entry which is preliminary data.</text>
</comment>